<evidence type="ECO:0000313" key="12">
    <source>
        <dbReference type="EMBL" id="MBT2161869.1"/>
    </source>
</evidence>
<evidence type="ECO:0000256" key="4">
    <source>
        <dbReference type="ARBA" id="ARBA00022827"/>
    </source>
</evidence>
<keyword evidence="13" id="KW-1185">Reference proteome</keyword>
<dbReference type="PANTHER" id="PTHR46028">
    <property type="entry name" value="KYNURENINE 3-MONOOXYGENASE"/>
    <property type="match status" value="1"/>
</dbReference>
<comment type="pathway">
    <text evidence="9">Cofactor biosynthesis; NAD(+) biosynthesis; quinolinate from L-kynurenine: step 1/3.</text>
</comment>
<comment type="catalytic activity">
    <reaction evidence="8 9">
        <text>L-kynurenine + NADPH + O2 + H(+) = 3-hydroxy-L-kynurenine + NADP(+) + H2O</text>
        <dbReference type="Rhea" id="RHEA:20545"/>
        <dbReference type="ChEBI" id="CHEBI:15377"/>
        <dbReference type="ChEBI" id="CHEBI:15378"/>
        <dbReference type="ChEBI" id="CHEBI:15379"/>
        <dbReference type="ChEBI" id="CHEBI:57783"/>
        <dbReference type="ChEBI" id="CHEBI:57959"/>
        <dbReference type="ChEBI" id="CHEBI:58125"/>
        <dbReference type="ChEBI" id="CHEBI:58349"/>
        <dbReference type="EC" id="1.14.13.9"/>
    </reaction>
</comment>
<keyword evidence="6 9" id="KW-0560">Oxidoreductase</keyword>
<evidence type="ECO:0000256" key="7">
    <source>
        <dbReference type="ARBA" id="ARBA00023033"/>
    </source>
</evidence>
<sequence length="446" mass="51626">MKQISKNIAIIGSGLVGSLLAIYLKKMGHTITVFDRRPDIRNIKFSGRSINLAMSNRGWQSLAEVGIEEEIKKIAIPLDKRAMHVIDKPIYFQKYGKEGEAIWSISRGVLNKKMIDLAEEAGVEFRFDEKVWNVDLPEATLYTGDTEKGEWKEYNYDIIFGCDGAFSRVRHKMQRRSRFDYSQNFIDVGYKELSIPANEDGTHKLDKNSFHIWPRGKFMLIAMPNLDGSFTCTLFMPFEGETSFDSIQTKEQAKSFFKDYFPNVRKEIENLTEDFFKNPTSAMVTMKCYPWTYWDKVALVGDSAHAIVPFYGQGMNAGFEDIFVLKQKIEKYGDDWEATFKDYQEERKPDADAIAELSYRNFIEMSSKTADPKFLLQKKIEKHFANLHPDKWIPAYSRVTFSNRPYSEALAMGDAQEEIMQEVMQIPNIEEKWGSKEVEQKILDLI</sequence>
<evidence type="ECO:0000256" key="2">
    <source>
        <dbReference type="ARBA" id="ARBA00022630"/>
    </source>
</evidence>
<keyword evidence="3 9" id="KW-0662">Pyridine nucleotide biosynthesis</keyword>
<accession>A0ABS5WEQ6</accession>
<dbReference type="InterPro" id="IPR036188">
    <property type="entry name" value="FAD/NAD-bd_sf"/>
</dbReference>
<evidence type="ECO:0000256" key="3">
    <source>
        <dbReference type="ARBA" id="ARBA00022642"/>
    </source>
</evidence>
<dbReference type="Gene3D" id="3.50.50.60">
    <property type="entry name" value="FAD/NAD(P)-binding domain"/>
    <property type="match status" value="1"/>
</dbReference>
<dbReference type="SUPFAM" id="SSF51905">
    <property type="entry name" value="FAD/NAD(P)-binding domain"/>
    <property type="match status" value="1"/>
</dbReference>
<comment type="similarity">
    <text evidence="9">Belongs to the aromatic-ring hydroxylase family. KMO subfamily.</text>
</comment>
<evidence type="ECO:0000313" key="13">
    <source>
        <dbReference type="Proteomes" id="UP000740413"/>
    </source>
</evidence>
<dbReference type="Proteomes" id="UP000740413">
    <property type="component" value="Unassembled WGS sequence"/>
</dbReference>
<evidence type="ECO:0000256" key="5">
    <source>
        <dbReference type="ARBA" id="ARBA00022857"/>
    </source>
</evidence>
<keyword evidence="2 9" id="KW-0285">Flavoprotein</keyword>
<dbReference type="RefSeq" id="WP_214611965.1">
    <property type="nucleotide sequence ID" value="NZ_JACATN010000003.1"/>
</dbReference>
<keyword evidence="4 9" id="KW-0274">FAD</keyword>
<dbReference type="HAMAP" id="MF_01971">
    <property type="entry name" value="Kynurenine_monooxygenase"/>
    <property type="match status" value="1"/>
</dbReference>
<comment type="function">
    <text evidence="9">Catalyzes the hydroxylation of L-kynurenine (L-Kyn) to form 3-hydroxy-L-kynurenine (L-3OHKyn). Required for synthesis of quinolinic acid.</text>
</comment>
<evidence type="ECO:0000256" key="9">
    <source>
        <dbReference type="HAMAP-Rule" id="MF_01971"/>
    </source>
</evidence>
<evidence type="ECO:0000256" key="8">
    <source>
        <dbReference type="ARBA" id="ARBA00047818"/>
    </source>
</evidence>
<keyword evidence="10" id="KW-0812">Transmembrane</keyword>
<keyword evidence="7 9" id="KW-0503">Monooxygenase</keyword>
<evidence type="ECO:0000259" key="11">
    <source>
        <dbReference type="Pfam" id="PF01494"/>
    </source>
</evidence>
<feature type="transmembrane region" description="Helical" evidence="10">
    <location>
        <begin position="7"/>
        <end position="24"/>
    </location>
</feature>
<evidence type="ECO:0000256" key="10">
    <source>
        <dbReference type="SAM" id="Phobius"/>
    </source>
</evidence>
<dbReference type="EC" id="1.14.13.9" evidence="9"/>
<proteinExistence type="inferred from homology"/>
<dbReference type="InterPro" id="IPR027545">
    <property type="entry name" value="Kynurenine_monooxygenase"/>
</dbReference>
<evidence type="ECO:0000256" key="1">
    <source>
        <dbReference type="ARBA" id="ARBA00001974"/>
    </source>
</evidence>
<dbReference type="EMBL" id="JACATN010000003">
    <property type="protein sequence ID" value="MBT2161869.1"/>
    <property type="molecule type" value="Genomic_DNA"/>
</dbReference>
<reference evidence="13" key="1">
    <citation type="submission" date="2023-07" db="EMBL/GenBank/DDBJ databases">
        <title>Zobellia barbeyronii sp. nov., a new marine flavobacterium, isolated from green and red algae.</title>
        <authorList>
            <person name="Nedashkovskaya O.I."/>
            <person name="Otstavnykh N."/>
            <person name="Zhukova N."/>
            <person name="Guzev K."/>
            <person name="Chausova V."/>
            <person name="Tekutyeva L."/>
            <person name="Mikhailov V."/>
            <person name="Isaeva M."/>
        </authorList>
    </citation>
    <scope>NUCLEOTIDE SEQUENCE [LARGE SCALE GENOMIC DNA]</scope>
    <source>
        <strain evidence="13">KMM 6746</strain>
    </source>
</reference>
<gene>
    <name evidence="9" type="primary">kmo</name>
    <name evidence="12" type="ORF">HW347_11390</name>
</gene>
<evidence type="ECO:0000256" key="6">
    <source>
        <dbReference type="ARBA" id="ARBA00023002"/>
    </source>
</evidence>
<protein>
    <recommendedName>
        <fullName evidence="9">Kynurenine 3-monooxygenase</fullName>
        <ecNumber evidence="9">1.14.13.9</ecNumber>
    </recommendedName>
    <alternativeName>
        <fullName evidence="9">Kynurenine 3-hydroxylase</fullName>
    </alternativeName>
</protein>
<keyword evidence="5 9" id="KW-0521">NADP</keyword>
<comment type="caution">
    <text evidence="12">The sequence shown here is derived from an EMBL/GenBank/DDBJ whole genome shotgun (WGS) entry which is preliminary data.</text>
</comment>
<dbReference type="PRINTS" id="PR00420">
    <property type="entry name" value="RNGMNOXGNASE"/>
</dbReference>
<feature type="domain" description="FAD-binding" evidence="11">
    <location>
        <begin position="8"/>
        <end position="356"/>
    </location>
</feature>
<dbReference type="InterPro" id="IPR002938">
    <property type="entry name" value="FAD-bd"/>
</dbReference>
<comment type="cofactor">
    <cofactor evidence="1 9">
        <name>FAD</name>
        <dbReference type="ChEBI" id="CHEBI:57692"/>
    </cofactor>
</comment>
<keyword evidence="10" id="KW-1133">Transmembrane helix</keyword>
<dbReference type="GO" id="GO:0004497">
    <property type="term" value="F:monooxygenase activity"/>
    <property type="evidence" value="ECO:0007669"/>
    <property type="project" value="UniProtKB-KW"/>
</dbReference>
<organism evidence="12 13">
    <name type="scientific">Zobellia barbeyronii</name>
    <dbReference type="NCBI Taxonomy" id="2748009"/>
    <lineage>
        <taxon>Bacteria</taxon>
        <taxon>Pseudomonadati</taxon>
        <taxon>Bacteroidota</taxon>
        <taxon>Flavobacteriia</taxon>
        <taxon>Flavobacteriales</taxon>
        <taxon>Flavobacteriaceae</taxon>
        <taxon>Zobellia</taxon>
    </lineage>
</organism>
<name>A0ABS5WEQ6_9FLAO</name>
<keyword evidence="10" id="KW-0472">Membrane</keyword>
<dbReference type="PANTHER" id="PTHR46028:SF2">
    <property type="entry name" value="KYNURENINE 3-MONOOXYGENASE"/>
    <property type="match status" value="1"/>
</dbReference>
<dbReference type="Pfam" id="PF01494">
    <property type="entry name" value="FAD_binding_3"/>
    <property type="match status" value="1"/>
</dbReference>